<dbReference type="GO" id="GO:0000172">
    <property type="term" value="C:ribonuclease MRP complex"/>
    <property type="evidence" value="ECO:0007669"/>
    <property type="project" value="InterPro"/>
</dbReference>
<dbReference type="Pfam" id="PF06978">
    <property type="entry name" value="POP1_N"/>
    <property type="match status" value="1"/>
</dbReference>
<comment type="caution">
    <text evidence="8">The sequence shown here is derived from an EMBL/GenBank/DDBJ whole genome shotgun (WGS) entry which is preliminary data.</text>
</comment>
<evidence type="ECO:0000313" key="8">
    <source>
        <dbReference type="EMBL" id="OAA53632.1"/>
    </source>
</evidence>
<evidence type="ECO:0000256" key="4">
    <source>
        <dbReference type="SAM" id="MobiDB-lite"/>
    </source>
</evidence>
<evidence type="ECO:0000313" key="9">
    <source>
        <dbReference type="Proteomes" id="UP000076874"/>
    </source>
</evidence>
<sequence>MGPKTSDKVVDAIDAQQAKEPAADSLDLSVFLASLHQEINNLHTSIKASRDDRFEKAFQRLPRSMPRRTASHNARRLPRRLRRQAQRDQAADNTPSAALGRAKRRKARPAGAWVYENTKKRIKLQQEKKLAATGFEDVEDDVKKTNDHDDHDDHDVDGQPAGVAVPTVPRPPLPIHNLRLPTHRWQAKRAHMANPGRLWDAVVVKTPANKTYRASLRASGLKPGTCVCWDTSYLATMYLKGPAPQLDAALTAVVEPHLLTSAVRRGSSYIDAKLPRSFNYQHHHHHHHHHQEQQEEHQQGTCSELAGPGNCGAMTLVYNPISETITDDTVREAFLRVHPVIHSHVWTAVQNKVAEEQLRVAVHDFRLEVGSIDLTGTAAAEALAATLFPYHAETAPLEPHGADFLQLRRLDTTALAGASGVLLAFNIQDPRLDEPEVVPTLEESQSTVSDGGGGGSGSSSSSSRLLAEWPAHSEQRRSSSLFDHALRQRATRQPAQAALDKKRGQLAPGQKLLLSPDESNNAHAPHTVSNSPPIPVILAVAGAAVPATADPSYRHQRSSAAAATWTLLAPRACVDSIWTRLHAQPLRATGRRPLCAGLDEERHMALERGRPWFPADFPGTRAGWDWELQSRRRLQDAWQAKPPSKRTQWNAVDLGNGARKGELGSGFACDWEFLFGVASVPTTLYDSTDEEQKTPRDASLEETVQFAALRLSKQPEIVHGMQHVSWAHVRAAVRVGQLMRQPHHPLPAWHTPYPLLTVSVQLLWGGVPHPLARIYRLPATVTLRRLWLAQASDTTTRLREPRAPPPQRMPADADLPTRKKLLAQSLLATPPLPYPRPLGDAGVMLPLPDAADLIGFVTSGAHRFRSGKGFGIGHVSATKLVEAVVAAEAADSAEGLETSMATGQADADAGPDQVSLSKEARFCVVRNAGERVGHLARWTPISN</sequence>
<accession>A0A167LXA4</accession>
<feature type="region of interest" description="Disordered" evidence="4">
    <location>
        <begin position="437"/>
        <end position="478"/>
    </location>
</feature>
<reference evidence="8 9" key="1">
    <citation type="journal article" date="2016" name="Genome Biol. Evol.">
        <title>Divergent and convergent evolution of fungal pathogenicity.</title>
        <authorList>
            <person name="Shang Y."/>
            <person name="Xiao G."/>
            <person name="Zheng P."/>
            <person name="Cen K."/>
            <person name="Zhan S."/>
            <person name="Wang C."/>
        </authorList>
    </citation>
    <scope>NUCLEOTIDE SEQUENCE [LARGE SCALE GENOMIC DNA]</scope>
    <source>
        <strain evidence="8 9">RCEF 264</strain>
    </source>
</reference>
<keyword evidence="9" id="KW-1185">Reference proteome</keyword>
<name>A0A167LXA4_9HYPO</name>
<dbReference type="GO" id="GO:0005655">
    <property type="term" value="C:nucleolar ribonuclease P complex"/>
    <property type="evidence" value="ECO:0007669"/>
    <property type="project" value="InterPro"/>
</dbReference>
<evidence type="ECO:0000259" key="7">
    <source>
        <dbReference type="Pfam" id="PF22770"/>
    </source>
</evidence>
<dbReference type="Proteomes" id="UP000076874">
    <property type="component" value="Unassembled WGS sequence"/>
</dbReference>
<feature type="domain" description="POPLD" evidence="6">
    <location>
        <begin position="564"/>
        <end position="671"/>
    </location>
</feature>
<protein>
    <submittedName>
        <fullName evidence="8">Ribonuclease p complex subunit</fullName>
    </submittedName>
</protein>
<proteinExistence type="predicted"/>
<organism evidence="8 9">
    <name type="scientific">Niveomyces insectorum RCEF 264</name>
    <dbReference type="NCBI Taxonomy" id="1081102"/>
    <lineage>
        <taxon>Eukaryota</taxon>
        <taxon>Fungi</taxon>
        <taxon>Dikarya</taxon>
        <taxon>Ascomycota</taxon>
        <taxon>Pezizomycotina</taxon>
        <taxon>Sordariomycetes</taxon>
        <taxon>Hypocreomycetidae</taxon>
        <taxon>Hypocreales</taxon>
        <taxon>Cordycipitaceae</taxon>
        <taxon>Niveomyces</taxon>
    </lineage>
</organism>
<dbReference type="Pfam" id="PF22770">
    <property type="entry name" value="POP1_C"/>
    <property type="match status" value="1"/>
</dbReference>
<dbReference type="InterPro" id="IPR039182">
    <property type="entry name" value="Pop1"/>
</dbReference>
<feature type="region of interest" description="Disordered" evidence="4">
    <location>
        <begin position="60"/>
        <end position="112"/>
    </location>
</feature>
<keyword evidence="3" id="KW-0539">Nucleus</keyword>
<dbReference type="InterPro" id="IPR012590">
    <property type="entry name" value="POPLD_dom"/>
</dbReference>
<feature type="region of interest" description="Disordered" evidence="4">
    <location>
        <begin position="794"/>
        <end position="813"/>
    </location>
</feature>
<feature type="domain" description="Pop1 N-terminal" evidence="5">
    <location>
        <begin position="31"/>
        <end position="241"/>
    </location>
</feature>
<dbReference type="EMBL" id="AZHD01000028">
    <property type="protein sequence ID" value="OAA53632.1"/>
    <property type="molecule type" value="Genomic_DNA"/>
</dbReference>
<evidence type="ECO:0000256" key="1">
    <source>
        <dbReference type="ARBA" id="ARBA00004123"/>
    </source>
</evidence>
<evidence type="ECO:0000259" key="6">
    <source>
        <dbReference type="Pfam" id="PF08170"/>
    </source>
</evidence>
<feature type="domain" description="POP1 C-terminal" evidence="7">
    <location>
        <begin position="852"/>
        <end position="939"/>
    </location>
</feature>
<feature type="compositionally biased region" description="Polar residues" evidence="4">
    <location>
        <begin position="517"/>
        <end position="531"/>
    </location>
</feature>
<feature type="region of interest" description="Disordered" evidence="4">
    <location>
        <begin position="512"/>
        <end position="531"/>
    </location>
</feature>
<keyword evidence="2" id="KW-0819">tRNA processing</keyword>
<dbReference type="GO" id="GO:0001682">
    <property type="term" value="P:tRNA 5'-leader removal"/>
    <property type="evidence" value="ECO:0007669"/>
    <property type="project" value="InterPro"/>
</dbReference>
<dbReference type="OrthoDB" id="442863at2759"/>
<evidence type="ECO:0000256" key="3">
    <source>
        <dbReference type="ARBA" id="ARBA00023242"/>
    </source>
</evidence>
<gene>
    <name evidence="8" type="ORF">SPI_09339</name>
</gene>
<dbReference type="InterPro" id="IPR055079">
    <property type="entry name" value="POP1_C"/>
</dbReference>
<dbReference type="InterPro" id="IPR009723">
    <property type="entry name" value="Pop1_N"/>
</dbReference>
<dbReference type="AlphaFoldDB" id="A0A167LXA4"/>
<feature type="compositionally biased region" description="Basic residues" evidence="4">
    <location>
        <begin position="65"/>
        <end position="84"/>
    </location>
</feature>
<feature type="compositionally biased region" description="Low complexity" evidence="4">
    <location>
        <begin position="91"/>
        <end position="100"/>
    </location>
</feature>
<dbReference type="PANTHER" id="PTHR22731">
    <property type="entry name" value="RIBONUCLEASES P/MRP PROTEIN SUBUNIT POP1"/>
    <property type="match status" value="1"/>
</dbReference>
<evidence type="ECO:0000259" key="5">
    <source>
        <dbReference type="Pfam" id="PF06978"/>
    </source>
</evidence>
<dbReference type="PANTHER" id="PTHR22731:SF3">
    <property type="entry name" value="RIBONUCLEASES P_MRP PROTEIN SUBUNIT POP1"/>
    <property type="match status" value="1"/>
</dbReference>
<feature type="region of interest" description="Disordered" evidence="4">
    <location>
        <begin position="281"/>
        <end position="305"/>
    </location>
</feature>
<evidence type="ECO:0000256" key="2">
    <source>
        <dbReference type="ARBA" id="ARBA00022694"/>
    </source>
</evidence>
<feature type="region of interest" description="Disordered" evidence="4">
    <location>
        <begin position="139"/>
        <end position="173"/>
    </location>
</feature>
<dbReference type="Pfam" id="PF08170">
    <property type="entry name" value="POPLD"/>
    <property type="match status" value="1"/>
</dbReference>
<feature type="compositionally biased region" description="Basic and acidic residues" evidence="4">
    <location>
        <begin position="141"/>
        <end position="157"/>
    </location>
</feature>
<feature type="compositionally biased region" description="Basic residues" evidence="4">
    <location>
        <begin position="281"/>
        <end position="290"/>
    </location>
</feature>
<comment type="subcellular location">
    <subcellularLocation>
        <location evidence="1">Nucleus</location>
    </subcellularLocation>
</comment>
<dbReference type="STRING" id="1081102.A0A167LXA4"/>